<evidence type="ECO:0000313" key="14">
    <source>
        <dbReference type="Proteomes" id="UP000029922"/>
    </source>
</evidence>
<evidence type="ECO:0000256" key="5">
    <source>
        <dbReference type="ARBA" id="ARBA00022519"/>
    </source>
</evidence>
<dbReference type="Proteomes" id="UP000029922">
    <property type="component" value="Unassembled WGS sequence"/>
</dbReference>
<evidence type="ECO:0000256" key="7">
    <source>
        <dbReference type="ARBA" id="ARBA00022927"/>
    </source>
</evidence>
<keyword evidence="5" id="KW-0997">Cell inner membrane</keyword>
<evidence type="ECO:0000256" key="9">
    <source>
        <dbReference type="ARBA" id="ARBA00023136"/>
    </source>
</evidence>
<dbReference type="Proteomes" id="UP000255139">
    <property type="component" value="Unassembled WGS sequence"/>
</dbReference>
<dbReference type="EMBL" id="UGJE01000002">
    <property type="protein sequence ID" value="STQ85879.1"/>
    <property type="molecule type" value="Genomic_DNA"/>
</dbReference>
<evidence type="ECO:0000256" key="10">
    <source>
        <dbReference type="RuleBase" id="RU003879"/>
    </source>
</evidence>
<evidence type="ECO:0000313" key="13">
    <source>
        <dbReference type="EMBL" id="TLD99546.1"/>
    </source>
</evidence>
<comment type="subcellular location">
    <subcellularLocation>
        <location evidence="1">Cell inner membrane</location>
        <topology evidence="1">Single-pass type II membrane protein</topology>
    </subcellularLocation>
    <subcellularLocation>
        <location evidence="10">Cell membrane</location>
        <topology evidence="10">Single-pass type II membrane protein</topology>
    </subcellularLocation>
</comment>
<keyword evidence="4" id="KW-1003">Cell membrane</keyword>
<keyword evidence="7 10" id="KW-0653">Protein transport</keyword>
<proteinExistence type="inferred from homology"/>
<evidence type="ECO:0000313" key="15">
    <source>
        <dbReference type="Proteomes" id="UP000255139"/>
    </source>
</evidence>
<evidence type="ECO:0000256" key="8">
    <source>
        <dbReference type="ARBA" id="ARBA00022989"/>
    </source>
</evidence>
<sequence>MNDLHLDEKPELNITPLVDIMLVLLSILMVTTPAIVYREDITLPQGSKTSKAEPNNILSVRIDKEKTVFVDTKSFEYSEFLENFSLQTGEFDRNKPVYIYADKQLYYGDVMPVFAKLKNAGFTKVSLGTQ</sequence>
<dbReference type="Pfam" id="PF02472">
    <property type="entry name" value="ExbD"/>
    <property type="match status" value="1"/>
</dbReference>
<keyword evidence="8 11" id="KW-1133">Transmembrane helix</keyword>
<dbReference type="Gene3D" id="3.30.420.270">
    <property type="match status" value="1"/>
</dbReference>
<keyword evidence="3 10" id="KW-0813">Transport</keyword>
<reference evidence="13 14" key="1">
    <citation type="journal article" date="2014" name="Genome Announc.">
        <title>Draft genome sequences of eight enterohepatic helicobacter species isolated from both laboratory and wild rodents.</title>
        <authorList>
            <person name="Sheh A."/>
            <person name="Shen Z."/>
            <person name="Fox J.G."/>
        </authorList>
    </citation>
    <scope>NUCLEOTIDE SEQUENCE [LARGE SCALE GENOMIC DNA]</scope>
    <source>
        <strain evidence="13 14">ST1</strain>
    </source>
</reference>
<gene>
    <name evidence="12" type="primary">exbD3</name>
    <name evidence="13" type="ORF">LS73_007130</name>
    <name evidence="12" type="ORF">NCTC12714_00668</name>
</gene>
<dbReference type="EMBL" id="JRPD02000017">
    <property type="protein sequence ID" value="TLD99546.1"/>
    <property type="molecule type" value="Genomic_DNA"/>
</dbReference>
<keyword evidence="15" id="KW-1185">Reference proteome</keyword>
<name>A0A099TY68_9HELI</name>
<dbReference type="GO" id="GO:0005886">
    <property type="term" value="C:plasma membrane"/>
    <property type="evidence" value="ECO:0007669"/>
    <property type="project" value="UniProtKB-SubCell"/>
</dbReference>
<evidence type="ECO:0000256" key="6">
    <source>
        <dbReference type="ARBA" id="ARBA00022692"/>
    </source>
</evidence>
<reference evidence="12 15" key="2">
    <citation type="submission" date="2018-06" db="EMBL/GenBank/DDBJ databases">
        <authorList>
            <consortium name="Pathogen Informatics"/>
            <person name="Doyle S."/>
        </authorList>
    </citation>
    <scope>NUCLEOTIDE SEQUENCE [LARGE SCALE GENOMIC DNA]</scope>
    <source>
        <strain evidence="12 15">NCTC12714</strain>
    </source>
</reference>
<dbReference type="GO" id="GO:0022857">
    <property type="term" value="F:transmembrane transporter activity"/>
    <property type="evidence" value="ECO:0007669"/>
    <property type="project" value="InterPro"/>
</dbReference>
<comment type="similarity">
    <text evidence="2 10">Belongs to the ExbD/TolR family.</text>
</comment>
<dbReference type="PANTHER" id="PTHR30558">
    <property type="entry name" value="EXBD MEMBRANE COMPONENT OF PMF-DRIVEN MACROMOLECULE IMPORT SYSTEM"/>
    <property type="match status" value="1"/>
</dbReference>
<keyword evidence="9 11" id="KW-0472">Membrane</keyword>
<dbReference type="InterPro" id="IPR003400">
    <property type="entry name" value="ExbD"/>
</dbReference>
<evidence type="ECO:0000313" key="12">
    <source>
        <dbReference type="EMBL" id="STQ85879.1"/>
    </source>
</evidence>
<dbReference type="STRING" id="216.LS73_07125"/>
<evidence type="ECO:0000256" key="4">
    <source>
        <dbReference type="ARBA" id="ARBA00022475"/>
    </source>
</evidence>
<evidence type="ECO:0000256" key="3">
    <source>
        <dbReference type="ARBA" id="ARBA00022448"/>
    </source>
</evidence>
<evidence type="ECO:0000256" key="2">
    <source>
        <dbReference type="ARBA" id="ARBA00005811"/>
    </source>
</evidence>
<evidence type="ECO:0000256" key="1">
    <source>
        <dbReference type="ARBA" id="ARBA00004249"/>
    </source>
</evidence>
<evidence type="ECO:0000256" key="11">
    <source>
        <dbReference type="SAM" id="Phobius"/>
    </source>
</evidence>
<accession>A0A099TY68</accession>
<protein>
    <submittedName>
        <fullName evidence="13">Biopolymer transporter ExbD</fullName>
    </submittedName>
    <submittedName>
        <fullName evidence="12">ExbD/TolR family transport protein</fullName>
    </submittedName>
</protein>
<dbReference type="OrthoDB" id="9798629at2"/>
<dbReference type="GO" id="GO:0015031">
    <property type="term" value="P:protein transport"/>
    <property type="evidence" value="ECO:0007669"/>
    <property type="project" value="UniProtKB-KW"/>
</dbReference>
<organism evidence="12 15">
    <name type="scientific">Helicobacter muridarum</name>
    <dbReference type="NCBI Taxonomy" id="216"/>
    <lineage>
        <taxon>Bacteria</taxon>
        <taxon>Pseudomonadati</taxon>
        <taxon>Campylobacterota</taxon>
        <taxon>Epsilonproteobacteria</taxon>
        <taxon>Campylobacterales</taxon>
        <taxon>Helicobacteraceae</taxon>
        <taxon>Helicobacter</taxon>
    </lineage>
</organism>
<dbReference type="RefSeq" id="WP_034558548.1">
    <property type="nucleotide sequence ID" value="NZ_FZML01000005.1"/>
</dbReference>
<dbReference type="PANTHER" id="PTHR30558:SF12">
    <property type="entry name" value="BIOPOLYMER TRANSPORT PROTEIN EXBD"/>
    <property type="match status" value="1"/>
</dbReference>
<keyword evidence="6 10" id="KW-0812">Transmembrane</keyword>
<feature type="transmembrane region" description="Helical" evidence="11">
    <location>
        <begin position="20"/>
        <end position="37"/>
    </location>
</feature>
<dbReference type="AlphaFoldDB" id="A0A099TY68"/>